<comment type="caution">
    <text evidence="1">The sequence shown here is derived from an EMBL/GenBank/DDBJ whole genome shotgun (WGS) entry which is preliminary data.</text>
</comment>
<sequence>MTERGAGTILSTTGGFSANPGMMRTFGNITIGAGSLRTYALSLNAAVAEHGVNVAYVPLSV</sequence>
<gene>
    <name evidence="1" type="ORF">Ate02nite_95480</name>
</gene>
<dbReference type="AlphaFoldDB" id="A0A919NYR4"/>
<dbReference type="Proteomes" id="UP000623608">
    <property type="component" value="Unassembled WGS sequence"/>
</dbReference>
<dbReference type="RefSeq" id="WP_203814605.1">
    <property type="nucleotide sequence ID" value="NZ_BOMY01000064.1"/>
</dbReference>
<evidence type="ECO:0000313" key="1">
    <source>
        <dbReference type="EMBL" id="GIF26818.1"/>
    </source>
</evidence>
<reference evidence="1" key="1">
    <citation type="submission" date="2021-01" db="EMBL/GenBank/DDBJ databases">
        <title>Whole genome shotgun sequence of Actinoplanes tereljensis NBRC 105297.</title>
        <authorList>
            <person name="Komaki H."/>
            <person name="Tamura T."/>
        </authorList>
    </citation>
    <scope>NUCLEOTIDE SEQUENCE</scope>
    <source>
        <strain evidence="1">NBRC 105297</strain>
    </source>
</reference>
<protein>
    <submittedName>
        <fullName evidence="1">Uncharacterized protein</fullName>
    </submittedName>
</protein>
<proteinExistence type="predicted"/>
<evidence type="ECO:0000313" key="2">
    <source>
        <dbReference type="Proteomes" id="UP000623608"/>
    </source>
</evidence>
<accession>A0A919NYR4</accession>
<name>A0A919NYR4_9ACTN</name>
<organism evidence="1 2">
    <name type="scientific">Paractinoplanes tereljensis</name>
    <dbReference type="NCBI Taxonomy" id="571912"/>
    <lineage>
        <taxon>Bacteria</taxon>
        <taxon>Bacillati</taxon>
        <taxon>Actinomycetota</taxon>
        <taxon>Actinomycetes</taxon>
        <taxon>Micromonosporales</taxon>
        <taxon>Micromonosporaceae</taxon>
        <taxon>Paractinoplanes</taxon>
    </lineage>
</organism>
<keyword evidence="2" id="KW-1185">Reference proteome</keyword>
<dbReference type="EMBL" id="BOMY01000064">
    <property type="protein sequence ID" value="GIF26818.1"/>
    <property type="molecule type" value="Genomic_DNA"/>
</dbReference>